<keyword evidence="5 6" id="KW-0378">Hydrolase</keyword>
<feature type="domain" description="Glucosamine/galactosamine-6-phosphate isomerase" evidence="7">
    <location>
        <begin position="14"/>
        <end position="228"/>
    </location>
</feature>
<comment type="catalytic activity">
    <reaction evidence="1 6">
        <text>6-phospho-D-glucono-1,5-lactone + H2O = 6-phospho-D-gluconate + H(+)</text>
        <dbReference type="Rhea" id="RHEA:12556"/>
        <dbReference type="ChEBI" id="CHEBI:15377"/>
        <dbReference type="ChEBI" id="CHEBI:15378"/>
        <dbReference type="ChEBI" id="CHEBI:57955"/>
        <dbReference type="ChEBI" id="CHEBI:58759"/>
        <dbReference type="EC" id="3.1.1.31"/>
    </reaction>
</comment>
<dbReference type="InterPro" id="IPR037171">
    <property type="entry name" value="NagB/RpiA_transferase-like"/>
</dbReference>
<dbReference type="Gene3D" id="3.40.50.1360">
    <property type="match status" value="1"/>
</dbReference>
<dbReference type="EMBL" id="JACSDZ010000018">
    <property type="protein sequence ID" value="KAF7383991.1"/>
    <property type="molecule type" value="Genomic_DNA"/>
</dbReference>
<proteinExistence type="inferred from homology"/>
<comment type="similarity">
    <text evidence="3 6">Belongs to the glucosamine/galactosamine-6-phosphate isomerase family. 6-phosphogluconolactonase subfamily.</text>
</comment>
<comment type="function">
    <text evidence="6">Hydrolysis of 6-phosphogluconolactone to 6-phosphogluconate.</text>
</comment>
<dbReference type="GO" id="GO:0017057">
    <property type="term" value="F:6-phosphogluconolactonase activity"/>
    <property type="evidence" value="ECO:0007669"/>
    <property type="project" value="UniProtKB-UniRule"/>
</dbReference>
<comment type="pathway">
    <text evidence="2 6">Carbohydrate degradation; pentose phosphate pathway; D-ribulose 5-phosphate from D-glucose 6-phosphate (oxidative stage): step 2/3.</text>
</comment>
<comment type="caution">
    <text evidence="8">The sequence shown here is derived from an EMBL/GenBank/DDBJ whole genome shotgun (WGS) entry which is preliminary data.</text>
</comment>
<evidence type="ECO:0000259" key="7">
    <source>
        <dbReference type="Pfam" id="PF01182"/>
    </source>
</evidence>
<sequence length="243" mass="27287">MAQTTDIFVEPHYEDVISRLTTLLKKNSDEAIVRDDIFKIGLSGGSLVNILMQTLPNISTDWSKWRFFFCDERVVPFDNGESTYGLYKTSLIGTVPITEDQFIKIDPELSAEEAARDYIKKMSVYFPPDSLPKFDVLLLGLGPDGHTCSLFPNHKLLDETSLWVCPINDSPKPPLSRITFTFPVINNARVCIFAVLGSSKAKIIKRILKDHENLPAARVEPTSGSLYWILDQDAAKLMDSNSD</sequence>
<evidence type="ECO:0000313" key="8">
    <source>
        <dbReference type="EMBL" id="KAF7383991.1"/>
    </source>
</evidence>
<organism evidence="8 9">
    <name type="scientific">Vespula germanica</name>
    <name type="common">German yellow jacket</name>
    <name type="synonym">Paravespula germanica</name>
    <dbReference type="NCBI Taxonomy" id="30212"/>
    <lineage>
        <taxon>Eukaryota</taxon>
        <taxon>Metazoa</taxon>
        <taxon>Ecdysozoa</taxon>
        <taxon>Arthropoda</taxon>
        <taxon>Hexapoda</taxon>
        <taxon>Insecta</taxon>
        <taxon>Pterygota</taxon>
        <taxon>Neoptera</taxon>
        <taxon>Endopterygota</taxon>
        <taxon>Hymenoptera</taxon>
        <taxon>Apocrita</taxon>
        <taxon>Aculeata</taxon>
        <taxon>Vespoidea</taxon>
        <taxon>Vespidae</taxon>
        <taxon>Vespinae</taxon>
        <taxon>Vespula</taxon>
    </lineage>
</organism>
<accession>A0A834J8N9</accession>
<evidence type="ECO:0000256" key="3">
    <source>
        <dbReference type="ARBA" id="ARBA00010662"/>
    </source>
</evidence>
<evidence type="ECO:0000256" key="2">
    <source>
        <dbReference type="ARBA" id="ARBA00004961"/>
    </source>
</evidence>
<dbReference type="PANTHER" id="PTHR11054:SF0">
    <property type="entry name" value="6-PHOSPHOGLUCONOLACTONASE"/>
    <property type="match status" value="1"/>
</dbReference>
<dbReference type="GO" id="GO:0006098">
    <property type="term" value="P:pentose-phosphate shunt"/>
    <property type="evidence" value="ECO:0007669"/>
    <property type="project" value="UniProtKB-UniPathway"/>
</dbReference>
<evidence type="ECO:0000256" key="1">
    <source>
        <dbReference type="ARBA" id="ARBA00000832"/>
    </source>
</evidence>
<dbReference type="AlphaFoldDB" id="A0A834J8N9"/>
<dbReference type="FunFam" id="3.40.50.1360:FF:000005">
    <property type="entry name" value="6-phosphogluconolactonase"/>
    <property type="match status" value="1"/>
</dbReference>
<protein>
    <recommendedName>
        <fullName evidence="4 6">6-phosphogluconolactonase</fullName>
        <shortName evidence="6">6PGL</shortName>
        <ecNumber evidence="4 6">3.1.1.31</ecNumber>
    </recommendedName>
</protein>
<name>A0A834J8N9_VESGE</name>
<evidence type="ECO:0000256" key="4">
    <source>
        <dbReference type="ARBA" id="ARBA00013198"/>
    </source>
</evidence>
<dbReference type="GO" id="GO:0005975">
    <property type="term" value="P:carbohydrate metabolic process"/>
    <property type="evidence" value="ECO:0007669"/>
    <property type="project" value="UniProtKB-UniRule"/>
</dbReference>
<reference evidence="8" key="1">
    <citation type="journal article" date="2020" name="G3 (Bethesda)">
        <title>High-Quality Assemblies for Three Invasive Social Wasps from the &lt;i&gt;Vespula&lt;/i&gt; Genus.</title>
        <authorList>
            <person name="Harrop T.W.R."/>
            <person name="Guhlin J."/>
            <person name="McLaughlin G.M."/>
            <person name="Permina E."/>
            <person name="Stockwell P."/>
            <person name="Gilligan J."/>
            <person name="Le Lec M.F."/>
            <person name="Gruber M.A.M."/>
            <person name="Quinn O."/>
            <person name="Lovegrove M."/>
            <person name="Duncan E.J."/>
            <person name="Remnant E.J."/>
            <person name="Van Eeckhoven J."/>
            <person name="Graham B."/>
            <person name="Knapp R.A."/>
            <person name="Langford K.W."/>
            <person name="Kronenberg Z."/>
            <person name="Press M.O."/>
            <person name="Eacker S.M."/>
            <person name="Wilson-Rankin E.E."/>
            <person name="Purcell J."/>
            <person name="Lester P.J."/>
            <person name="Dearden P.K."/>
        </authorList>
    </citation>
    <scope>NUCLEOTIDE SEQUENCE</scope>
    <source>
        <strain evidence="8">Linc-1</strain>
    </source>
</reference>
<dbReference type="SUPFAM" id="SSF100950">
    <property type="entry name" value="NagB/RpiA/CoA transferase-like"/>
    <property type="match status" value="1"/>
</dbReference>
<dbReference type="Pfam" id="PF01182">
    <property type="entry name" value="Glucosamine_iso"/>
    <property type="match status" value="1"/>
</dbReference>
<evidence type="ECO:0000313" key="9">
    <source>
        <dbReference type="Proteomes" id="UP000617340"/>
    </source>
</evidence>
<dbReference type="EC" id="3.1.1.31" evidence="4 6"/>
<evidence type="ECO:0000256" key="6">
    <source>
        <dbReference type="RuleBase" id="RU365095"/>
    </source>
</evidence>
<keyword evidence="9" id="KW-1185">Reference proteome</keyword>
<dbReference type="UniPathway" id="UPA00115">
    <property type="reaction ID" value="UER00409"/>
</dbReference>
<dbReference type="InterPro" id="IPR006148">
    <property type="entry name" value="Glc/Gal-6P_isomerase"/>
</dbReference>
<dbReference type="InterPro" id="IPR005900">
    <property type="entry name" value="6-phosphogluconolactonase_DevB"/>
</dbReference>
<dbReference type="NCBIfam" id="TIGR01198">
    <property type="entry name" value="pgl"/>
    <property type="match status" value="1"/>
</dbReference>
<evidence type="ECO:0000256" key="5">
    <source>
        <dbReference type="ARBA" id="ARBA00022801"/>
    </source>
</evidence>
<dbReference type="PANTHER" id="PTHR11054">
    <property type="entry name" value="6-PHOSPHOGLUCONOLACTONASE"/>
    <property type="match status" value="1"/>
</dbReference>
<dbReference type="CDD" id="cd01400">
    <property type="entry name" value="6PGL"/>
    <property type="match status" value="1"/>
</dbReference>
<dbReference type="InterPro" id="IPR039104">
    <property type="entry name" value="6PGL"/>
</dbReference>
<dbReference type="Proteomes" id="UP000617340">
    <property type="component" value="Unassembled WGS sequence"/>
</dbReference>
<gene>
    <name evidence="8" type="ORF">HZH68_014748</name>
</gene>